<evidence type="ECO:0000313" key="6">
    <source>
        <dbReference type="EMBL" id="OGG19737.1"/>
    </source>
</evidence>
<accession>A0A1F6A624</accession>
<comment type="similarity">
    <text evidence="1">Belongs to the GSP E family.</text>
</comment>
<feature type="domain" description="Type II secretion system protein GspE N-terminal" evidence="5">
    <location>
        <begin position="62"/>
        <end position="139"/>
    </location>
</feature>
<dbReference type="Gene3D" id="3.30.450.90">
    <property type="match status" value="1"/>
</dbReference>
<organism evidence="6 7">
    <name type="scientific">Candidatus Gottesmanbacteria bacterium RIFCSPHIGHO2_01_FULL_47_48</name>
    <dbReference type="NCBI Taxonomy" id="1798381"/>
    <lineage>
        <taxon>Bacteria</taxon>
        <taxon>Candidatus Gottesmaniibacteriota</taxon>
    </lineage>
</organism>
<dbReference type="STRING" id="1798381.A2721_01125"/>
<dbReference type="InterPro" id="IPR037257">
    <property type="entry name" value="T2SS_E_N_sf"/>
</dbReference>
<dbReference type="CDD" id="cd01129">
    <property type="entry name" value="PulE-GspE-like"/>
    <property type="match status" value="1"/>
</dbReference>
<dbReference type="Gene3D" id="3.40.50.300">
    <property type="entry name" value="P-loop containing nucleotide triphosphate hydrolases"/>
    <property type="match status" value="1"/>
</dbReference>
<keyword evidence="3" id="KW-0067">ATP-binding</keyword>
<evidence type="ECO:0000256" key="3">
    <source>
        <dbReference type="ARBA" id="ARBA00022840"/>
    </source>
</evidence>
<dbReference type="GO" id="GO:0016887">
    <property type="term" value="F:ATP hydrolysis activity"/>
    <property type="evidence" value="ECO:0007669"/>
    <property type="project" value="TreeGrafter"/>
</dbReference>
<dbReference type="GO" id="GO:0005524">
    <property type="term" value="F:ATP binding"/>
    <property type="evidence" value="ECO:0007669"/>
    <property type="project" value="UniProtKB-KW"/>
</dbReference>
<dbReference type="InterPro" id="IPR027417">
    <property type="entry name" value="P-loop_NTPase"/>
</dbReference>
<dbReference type="Proteomes" id="UP000177871">
    <property type="component" value="Unassembled WGS sequence"/>
</dbReference>
<dbReference type="EMBL" id="MFJK01000004">
    <property type="protein sequence ID" value="OGG19737.1"/>
    <property type="molecule type" value="Genomic_DNA"/>
</dbReference>
<evidence type="ECO:0000259" key="4">
    <source>
        <dbReference type="Pfam" id="PF00437"/>
    </source>
</evidence>
<dbReference type="AlphaFoldDB" id="A0A1F6A624"/>
<evidence type="ECO:0000313" key="7">
    <source>
        <dbReference type="Proteomes" id="UP000177871"/>
    </source>
</evidence>
<keyword evidence="2" id="KW-0547">Nucleotide-binding</keyword>
<reference evidence="6 7" key="1">
    <citation type="journal article" date="2016" name="Nat. Commun.">
        <title>Thousands of microbial genomes shed light on interconnected biogeochemical processes in an aquifer system.</title>
        <authorList>
            <person name="Anantharaman K."/>
            <person name="Brown C.T."/>
            <person name="Hug L.A."/>
            <person name="Sharon I."/>
            <person name="Castelle C.J."/>
            <person name="Probst A.J."/>
            <person name="Thomas B.C."/>
            <person name="Singh A."/>
            <person name="Wilkins M.J."/>
            <person name="Karaoz U."/>
            <person name="Brodie E.L."/>
            <person name="Williams K.H."/>
            <person name="Hubbard S.S."/>
            <person name="Banfield J.F."/>
        </authorList>
    </citation>
    <scope>NUCLEOTIDE SEQUENCE [LARGE SCALE GENOMIC DNA]</scope>
</reference>
<dbReference type="Pfam" id="PF00437">
    <property type="entry name" value="T2SSE"/>
    <property type="match status" value="1"/>
</dbReference>
<dbReference type="InterPro" id="IPR001482">
    <property type="entry name" value="T2SS/T4SS_dom"/>
</dbReference>
<feature type="domain" description="Bacterial type II secretion system protein E" evidence="4">
    <location>
        <begin position="167"/>
        <end position="556"/>
    </location>
</feature>
<dbReference type="FunFam" id="3.40.50.300:FF:000398">
    <property type="entry name" value="Type IV pilus assembly ATPase PilB"/>
    <property type="match status" value="1"/>
</dbReference>
<sequence>MAAYSDDDLYKSLLELGVIDKDKLIAASEQARKDHKPLEDVLLDTDLLSDENLAQTISDLIKIPFIRLREVAIAPDVLKIIPQVVAKKQQIITFAFDEQGLKLAMADPTSQTILDFVAKKTGNKVTPYFATKRDIDNALLLYREDLQKSFDELLKEKVNQAAASSSDKEAPISEIVDLLINYAFGNRASDIHIEPEKDRSLVRFRIDGILHDVLEIPRDLHDQIVSRVKVASKLKTDEHLSAQDGKMQLQLPEEELDIRVSIVPTTKGEKVVMRLLSSTSRQFALSDLGMREGDLNRVKDGFNKPYGMVLSTGPTGSGKTTTIYAIVKIINTRDVNIATIEDPVEYEIEGVNQIQVNSKTNLTFASGLRSILRQDPNAIFVGEIRDNETADIAVNSATTGHLVLSTLHTNDAATTLPRLLDMGVEPYLVASTVNVIIGQRLVRKICEKCRFSVELDLEELGKNVTPTLLKKQFGEQKQVRVYKGKGCPVCHQSGYDGRVGIFEVLVMSPEVKELITSKATSDTIREKAVALGMTTMLEDGLEKVQQGITTIDEVLRATKE</sequence>
<dbReference type="InterPro" id="IPR007831">
    <property type="entry name" value="T2SS_GspE_N"/>
</dbReference>
<evidence type="ECO:0000256" key="1">
    <source>
        <dbReference type="ARBA" id="ARBA00006611"/>
    </source>
</evidence>
<comment type="caution">
    <text evidence="6">The sequence shown here is derived from an EMBL/GenBank/DDBJ whole genome shotgun (WGS) entry which is preliminary data.</text>
</comment>
<dbReference type="Pfam" id="PF05157">
    <property type="entry name" value="MshEN"/>
    <property type="match status" value="1"/>
</dbReference>
<proteinExistence type="inferred from homology"/>
<dbReference type="GO" id="GO:0005886">
    <property type="term" value="C:plasma membrane"/>
    <property type="evidence" value="ECO:0007669"/>
    <property type="project" value="TreeGrafter"/>
</dbReference>
<evidence type="ECO:0000259" key="5">
    <source>
        <dbReference type="Pfam" id="PF05157"/>
    </source>
</evidence>
<dbReference type="PANTHER" id="PTHR30258">
    <property type="entry name" value="TYPE II SECRETION SYSTEM PROTEIN GSPE-RELATED"/>
    <property type="match status" value="1"/>
</dbReference>
<dbReference type="SUPFAM" id="SSF52540">
    <property type="entry name" value="P-loop containing nucleoside triphosphate hydrolases"/>
    <property type="match status" value="1"/>
</dbReference>
<dbReference type="Gene3D" id="3.30.300.160">
    <property type="entry name" value="Type II secretion system, protein E, N-terminal domain"/>
    <property type="match status" value="1"/>
</dbReference>
<protein>
    <recommendedName>
        <fullName evidence="8">AAA+ ATPase domain-containing protein</fullName>
    </recommendedName>
</protein>
<name>A0A1F6A624_9BACT</name>
<dbReference type="PANTHER" id="PTHR30258:SF1">
    <property type="entry name" value="PROTEIN TRANSPORT PROTEIN HOFB HOMOLOG"/>
    <property type="match status" value="1"/>
</dbReference>
<gene>
    <name evidence="6" type="ORF">A2721_01125</name>
</gene>
<dbReference type="SUPFAM" id="SSF160246">
    <property type="entry name" value="EspE N-terminal domain-like"/>
    <property type="match status" value="1"/>
</dbReference>
<evidence type="ECO:0000256" key="2">
    <source>
        <dbReference type="ARBA" id="ARBA00022741"/>
    </source>
</evidence>
<evidence type="ECO:0008006" key="8">
    <source>
        <dbReference type="Google" id="ProtNLM"/>
    </source>
</evidence>